<evidence type="ECO:0000256" key="7">
    <source>
        <dbReference type="RuleBase" id="RU000461"/>
    </source>
</evidence>
<sequence length="496" mass="56287">MPAHALTSLVDQPVYLALALIIVTSTLIFTRLKFKSLSQYSQNKVPLVPPGSLGLPFIGETIDFLRAQKLDKTHEWISERTAKYGSIFKTSLLGCPTVFMVSAIGNRFIFHSNDNSIMSHQPKTIGTILGNHNTSELSGNLHKLMRRAMSSFLGPEMLRNYVGEMHLLVKQQLFLELEGKETVKAVMLLKRLAFRVTCTLLFAIPPGSEQDLLLEDFTTALRGFLTLPFNLPMTPFRRAIRARKRICNRLSDLIRKKRKEVMEGRVSLKDDIISSFVNLRDENGEDIGDDVLIDNLFTLMIASHDTIVILLSLLLRLIARNHVVRNGIIEEQQAILKEREGVEDGNLTWSDLQKMKYTWSVAQELMRLNPPVSGTFKKIVKDTSFGGFDIPKGWQVFWLASVTHTEKNSFPDPERFDPSRFMGPSKSFPPFSYIPFGAGPHICPGNEFARVEVLLVLHHLIVNYRWSEMVPDEPITRNPLPYPAKGLPIKLHRLEK</sequence>
<feature type="transmembrane region" description="Helical" evidence="8">
    <location>
        <begin position="14"/>
        <end position="34"/>
    </location>
</feature>
<evidence type="ECO:0000256" key="8">
    <source>
        <dbReference type="SAM" id="Phobius"/>
    </source>
</evidence>
<protein>
    <recommendedName>
        <fullName evidence="11">Cytochrome P450</fullName>
    </recommendedName>
</protein>
<name>A0AAV9C2T9_ACOCL</name>
<evidence type="ECO:0000256" key="5">
    <source>
        <dbReference type="ARBA" id="ARBA00023004"/>
    </source>
</evidence>
<dbReference type="Pfam" id="PF00067">
    <property type="entry name" value="p450"/>
    <property type="match status" value="1"/>
</dbReference>
<dbReference type="Proteomes" id="UP001180020">
    <property type="component" value="Unassembled WGS sequence"/>
</dbReference>
<dbReference type="EMBL" id="JAUJYO010000021">
    <property type="protein sequence ID" value="KAK1283170.1"/>
    <property type="molecule type" value="Genomic_DNA"/>
</dbReference>
<evidence type="ECO:0000256" key="3">
    <source>
        <dbReference type="ARBA" id="ARBA00022723"/>
    </source>
</evidence>
<dbReference type="PRINTS" id="PR00465">
    <property type="entry name" value="EP450IV"/>
</dbReference>
<comment type="similarity">
    <text evidence="2 7">Belongs to the cytochrome P450 family.</text>
</comment>
<keyword evidence="8" id="KW-1133">Transmembrane helix</keyword>
<dbReference type="GO" id="GO:0016705">
    <property type="term" value="F:oxidoreductase activity, acting on paired donors, with incorporation or reduction of molecular oxygen"/>
    <property type="evidence" value="ECO:0007669"/>
    <property type="project" value="InterPro"/>
</dbReference>
<proteinExistence type="inferred from homology"/>
<dbReference type="GO" id="GO:0005506">
    <property type="term" value="F:iron ion binding"/>
    <property type="evidence" value="ECO:0007669"/>
    <property type="project" value="InterPro"/>
</dbReference>
<organism evidence="9 10">
    <name type="scientific">Acorus calamus</name>
    <name type="common">Sweet flag</name>
    <dbReference type="NCBI Taxonomy" id="4465"/>
    <lineage>
        <taxon>Eukaryota</taxon>
        <taxon>Viridiplantae</taxon>
        <taxon>Streptophyta</taxon>
        <taxon>Embryophyta</taxon>
        <taxon>Tracheophyta</taxon>
        <taxon>Spermatophyta</taxon>
        <taxon>Magnoliopsida</taxon>
        <taxon>Liliopsida</taxon>
        <taxon>Acoraceae</taxon>
        <taxon>Acorus</taxon>
    </lineage>
</organism>
<evidence type="ECO:0000313" key="9">
    <source>
        <dbReference type="EMBL" id="KAK1283170.1"/>
    </source>
</evidence>
<evidence type="ECO:0000256" key="4">
    <source>
        <dbReference type="ARBA" id="ARBA00023002"/>
    </source>
</evidence>
<evidence type="ECO:0000256" key="6">
    <source>
        <dbReference type="PIRSR" id="PIRSR602403-1"/>
    </source>
</evidence>
<evidence type="ECO:0008006" key="11">
    <source>
        <dbReference type="Google" id="ProtNLM"/>
    </source>
</evidence>
<evidence type="ECO:0000256" key="2">
    <source>
        <dbReference type="ARBA" id="ARBA00010617"/>
    </source>
</evidence>
<dbReference type="PANTHER" id="PTHR24286:SF256">
    <property type="entry name" value="CYTOCHROME P450 FAMILY PROTEIN"/>
    <property type="match status" value="1"/>
</dbReference>
<evidence type="ECO:0000256" key="1">
    <source>
        <dbReference type="ARBA" id="ARBA00001971"/>
    </source>
</evidence>
<dbReference type="PANTHER" id="PTHR24286">
    <property type="entry name" value="CYTOCHROME P450 26"/>
    <property type="match status" value="1"/>
</dbReference>
<evidence type="ECO:0000313" key="10">
    <source>
        <dbReference type="Proteomes" id="UP001180020"/>
    </source>
</evidence>
<reference evidence="9" key="2">
    <citation type="submission" date="2023-06" db="EMBL/GenBank/DDBJ databases">
        <authorList>
            <person name="Ma L."/>
            <person name="Liu K.-W."/>
            <person name="Li Z."/>
            <person name="Hsiao Y.-Y."/>
            <person name="Qi Y."/>
            <person name="Fu T."/>
            <person name="Tang G."/>
            <person name="Zhang D."/>
            <person name="Sun W.-H."/>
            <person name="Liu D.-K."/>
            <person name="Li Y."/>
            <person name="Chen G.-Z."/>
            <person name="Liu X.-D."/>
            <person name="Liao X.-Y."/>
            <person name="Jiang Y.-T."/>
            <person name="Yu X."/>
            <person name="Hao Y."/>
            <person name="Huang J."/>
            <person name="Zhao X.-W."/>
            <person name="Ke S."/>
            <person name="Chen Y.-Y."/>
            <person name="Wu W.-L."/>
            <person name="Hsu J.-L."/>
            <person name="Lin Y.-F."/>
            <person name="Huang M.-D."/>
            <person name="Li C.-Y."/>
            <person name="Huang L."/>
            <person name="Wang Z.-W."/>
            <person name="Zhao X."/>
            <person name="Zhong W.-Y."/>
            <person name="Peng D.-H."/>
            <person name="Ahmad S."/>
            <person name="Lan S."/>
            <person name="Zhang J.-S."/>
            <person name="Tsai W.-C."/>
            <person name="Van De Peer Y."/>
            <person name="Liu Z.-J."/>
        </authorList>
    </citation>
    <scope>NUCLEOTIDE SEQUENCE</scope>
    <source>
        <strain evidence="9">CP</strain>
        <tissue evidence="9">Leaves</tissue>
    </source>
</reference>
<accession>A0AAV9C2T9</accession>
<keyword evidence="8" id="KW-0472">Membrane</keyword>
<comment type="cofactor">
    <cofactor evidence="1 6">
        <name>heme</name>
        <dbReference type="ChEBI" id="CHEBI:30413"/>
    </cofactor>
</comment>
<keyword evidence="4 7" id="KW-0560">Oxidoreductase</keyword>
<keyword evidence="10" id="KW-1185">Reference proteome</keyword>
<dbReference type="GO" id="GO:0016125">
    <property type="term" value="P:sterol metabolic process"/>
    <property type="evidence" value="ECO:0007669"/>
    <property type="project" value="TreeGrafter"/>
</dbReference>
<dbReference type="PRINTS" id="PR00385">
    <property type="entry name" value="P450"/>
</dbReference>
<dbReference type="FunFam" id="1.10.630.10:FF:000022">
    <property type="entry name" value="Taxadiene 5-alpha hydroxylase"/>
    <property type="match status" value="1"/>
</dbReference>
<dbReference type="InterPro" id="IPR036396">
    <property type="entry name" value="Cyt_P450_sf"/>
</dbReference>
<keyword evidence="3 6" id="KW-0479">Metal-binding</keyword>
<dbReference type="InterPro" id="IPR001128">
    <property type="entry name" value="Cyt_P450"/>
</dbReference>
<gene>
    <name evidence="9" type="ORF">QJS10_CPB21g01604</name>
</gene>
<keyword evidence="5 6" id="KW-0408">Iron</keyword>
<dbReference type="InterPro" id="IPR017972">
    <property type="entry name" value="Cyt_P450_CS"/>
</dbReference>
<dbReference type="Gene3D" id="1.10.630.10">
    <property type="entry name" value="Cytochrome P450"/>
    <property type="match status" value="1"/>
</dbReference>
<dbReference type="GO" id="GO:0020037">
    <property type="term" value="F:heme binding"/>
    <property type="evidence" value="ECO:0007669"/>
    <property type="project" value="InterPro"/>
</dbReference>
<keyword evidence="6 7" id="KW-0349">Heme</keyword>
<reference evidence="9" key="1">
    <citation type="journal article" date="2023" name="Nat. Commun.">
        <title>Diploid and tetraploid genomes of Acorus and the evolution of monocots.</title>
        <authorList>
            <person name="Ma L."/>
            <person name="Liu K.W."/>
            <person name="Li Z."/>
            <person name="Hsiao Y.Y."/>
            <person name="Qi Y."/>
            <person name="Fu T."/>
            <person name="Tang G.D."/>
            <person name="Zhang D."/>
            <person name="Sun W.H."/>
            <person name="Liu D.K."/>
            <person name="Li Y."/>
            <person name="Chen G.Z."/>
            <person name="Liu X.D."/>
            <person name="Liao X.Y."/>
            <person name="Jiang Y.T."/>
            <person name="Yu X."/>
            <person name="Hao Y."/>
            <person name="Huang J."/>
            <person name="Zhao X.W."/>
            <person name="Ke S."/>
            <person name="Chen Y.Y."/>
            <person name="Wu W.L."/>
            <person name="Hsu J.L."/>
            <person name="Lin Y.F."/>
            <person name="Huang M.D."/>
            <person name="Li C.Y."/>
            <person name="Huang L."/>
            <person name="Wang Z.W."/>
            <person name="Zhao X."/>
            <person name="Zhong W.Y."/>
            <person name="Peng D.H."/>
            <person name="Ahmad S."/>
            <person name="Lan S."/>
            <person name="Zhang J.S."/>
            <person name="Tsai W.C."/>
            <person name="Van de Peer Y."/>
            <person name="Liu Z.J."/>
        </authorList>
    </citation>
    <scope>NUCLEOTIDE SEQUENCE</scope>
    <source>
        <strain evidence="9">CP</strain>
    </source>
</reference>
<keyword evidence="8" id="KW-0812">Transmembrane</keyword>
<comment type="caution">
    <text evidence="9">The sequence shown here is derived from an EMBL/GenBank/DDBJ whole genome shotgun (WGS) entry which is preliminary data.</text>
</comment>
<dbReference type="AlphaFoldDB" id="A0AAV9C2T9"/>
<dbReference type="PROSITE" id="PS00086">
    <property type="entry name" value="CYTOCHROME_P450"/>
    <property type="match status" value="1"/>
</dbReference>
<dbReference type="InterPro" id="IPR002403">
    <property type="entry name" value="Cyt_P450_E_grp-IV"/>
</dbReference>
<dbReference type="GO" id="GO:0004497">
    <property type="term" value="F:monooxygenase activity"/>
    <property type="evidence" value="ECO:0007669"/>
    <property type="project" value="UniProtKB-KW"/>
</dbReference>
<keyword evidence="7" id="KW-0503">Monooxygenase</keyword>
<feature type="binding site" description="axial binding residue" evidence="6">
    <location>
        <position position="443"/>
    </location>
    <ligand>
        <name>heme</name>
        <dbReference type="ChEBI" id="CHEBI:30413"/>
    </ligand>
    <ligandPart>
        <name>Fe</name>
        <dbReference type="ChEBI" id="CHEBI:18248"/>
    </ligandPart>
</feature>
<dbReference type="SUPFAM" id="SSF48264">
    <property type="entry name" value="Cytochrome P450"/>
    <property type="match status" value="1"/>
</dbReference>